<dbReference type="AlphaFoldDB" id="A0A7G7G5S5"/>
<sequence length="117" mass="13955">MKIGYFEEVSSKQKQLLESYPIQIGDIVLTPDKKIVKINVVQIRNKAIVFLYSVMNSNLDFGKRRGELKVEEELVLKKLSSQQYQEYREKFNWRSRQQVINMFIKTEKKLKISKIVR</sequence>
<dbReference type="KEGG" id="aswu:HUW51_07135"/>
<protein>
    <submittedName>
        <fullName evidence="1">Uncharacterized protein</fullName>
    </submittedName>
</protein>
<organism evidence="1 2">
    <name type="scientific">Adhaeribacter swui</name>
    <dbReference type="NCBI Taxonomy" id="2086471"/>
    <lineage>
        <taxon>Bacteria</taxon>
        <taxon>Pseudomonadati</taxon>
        <taxon>Bacteroidota</taxon>
        <taxon>Cytophagia</taxon>
        <taxon>Cytophagales</taxon>
        <taxon>Hymenobacteraceae</taxon>
        <taxon>Adhaeribacter</taxon>
    </lineage>
</organism>
<gene>
    <name evidence="1" type="ORF">HUW51_07135</name>
</gene>
<reference evidence="1 2" key="1">
    <citation type="journal article" date="2018" name="Int. J. Syst. Evol. Microbiol.">
        <title>Adhaeribacter swui sp. nov., isolated from wet mud.</title>
        <authorList>
            <person name="Kim D.U."/>
            <person name="Kim K.W."/>
            <person name="Kang M.S."/>
            <person name="Kim J.Y."/>
            <person name="Jang J.H."/>
            <person name="Kim M.K."/>
        </authorList>
    </citation>
    <scope>NUCLEOTIDE SEQUENCE [LARGE SCALE GENOMIC DNA]</scope>
    <source>
        <strain evidence="1 2">KCTC 52873</strain>
    </source>
</reference>
<dbReference type="EMBL" id="CP055156">
    <property type="protein sequence ID" value="QNF32509.1"/>
    <property type="molecule type" value="Genomic_DNA"/>
</dbReference>
<evidence type="ECO:0000313" key="2">
    <source>
        <dbReference type="Proteomes" id="UP000515237"/>
    </source>
</evidence>
<dbReference type="RefSeq" id="WP_185273287.1">
    <property type="nucleotide sequence ID" value="NZ_CP055156.1"/>
</dbReference>
<accession>A0A7G7G5S5</accession>
<name>A0A7G7G5S5_9BACT</name>
<proteinExistence type="predicted"/>
<keyword evidence="2" id="KW-1185">Reference proteome</keyword>
<evidence type="ECO:0000313" key="1">
    <source>
        <dbReference type="EMBL" id="QNF32509.1"/>
    </source>
</evidence>
<dbReference type="Proteomes" id="UP000515237">
    <property type="component" value="Chromosome"/>
</dbReference>